<dbReference type="GO" id="GO:0003700">
    <property type="term" value="F:DNA-binding transcription factor activity"/>
    <property type="evidence" value="ECO:0007669"/>
    <property type="project" value="InterPro"/>
</dbReference>
<dbReference type="InterPro" id="IPR018060">
    <property type="entry name" value="HTH_AraC"/>
</dbReference>
<protein>
    <recommendedName>
        <fullName evidence="1">HTH araC/xylS-type domain-containing protein</fullName>
    </recommendedName>
</protein>
<organism evidence="2 3">
    <name type="scientific">Halteria grandinella</name>
    <dbReference type="NCBI Taxonomy" id="5974"/>
    <lineage>
        <taxon>Eukaryota</taxon>
        <taxon>Sar</taxon>
        <taxon>Alveolata</taxon>
        <taxon>Ciliophora</taxon>
        <taxon>Intramacronucleata</taxon>
        <taxon>Spirotrichea</taxon>
        <taxon>Stichotrichia</taxon>
        <taxon>Sporadotrichida</taxon>
        <taxon>Halteriidae</taxon>
        <taxon>Halteria</taxon>
    </lineage>
</organism>
<dbReference type="GO" id="GO:0043565">
    <property type="term" value="F:sequence-specific DNA binding"/>
    <property type="evidence" value="ECO:0007669"/>
    <property type="project" value="InterPro"/>
</dbReference>
<proteinExistence type="predicted"/>
<dbReference type="PROSITE" id="PS01124">
    <property type="entry name" value="HTH_ARAC_FAMILY_2"/>
    <property type="match status" value="1"/>
</dbReference>
<evidence type="ECO:0000259" key="1">
    <source>
        <dbReference type="PROSITE" id="PS01124"/>
    </source>
</evidence>
<dbReference type="Proteomes" id="UP000785679">
    <property type="component" value="Unassembled WGS sequence"/>
</dbReference>
<dbReference type="EMBL" id="RRYP01029739">
    <property type="protein sequence ID" value="TNV71677.1"/>
    <property type="molecule type" value="Genomic_DNA"/>
</dbReference>
<dbReference type="Gene3D" id="1.10.10.60">
    <property type="entry name" value="Homeodomain-like"/>
    <property type="match status" value="1"/>
</dbReference>
<reference evidence="2" key="1">
    <citation type="submission" date="2019-06" db="EMBL/GenBank/DDBJ databases">
        <authorList>
            <person name="Zheng W."/>
        </authorList>
    </citation>
    <scope>NUCLEOTIDE SEQUENCE</scope>
    <source>
        <strain evidence="2">QDHG01</strain>
    </source>
</reference>
<name>A0A8J8NAZ4_HALGN</name>
<evidence type="ECO:0000313" key="2">
    <source>
        <dbReference type="EMBL" id="TNV71677.1"/>
    </source>
</evidence>
<gene>
    <name evidence="2" type="ORF">FGO68_gene11064</name>
</gene>
<keyword evidence="3" id="KW-1185">Reference proteome</keyword>
<sequence length="269" mass="31814">MVEIFDNIHKIYQYRSPCGELKDYIEFFSESSFEATTRHIANECFSVKLFPSWTPTFWINLGSPYQLFLGENRYFIKPEEDVLILRNTIVERRNLPTDHIFTVKFFPGGLEAIFDINQPKLTDKVVNLSTILPAALIQEVKRVDTFEERMEMLQNFFLSQYRKKSTKEHYFKVVQKAIETYGESNMEFSTAEIAKEMFATNKTIYRYFTNVIGTTPKSYFLVLRARKALSAYVSDKELFSPYDYGYYDMSHFYKDVIKFTGKKLVEHIR</sequence>
<dbReference type="AlphaFoldDB" id="A0A8J8NAZ4"/>
<evidence type="ECO:0000313" key="3">
    <source>
        <dbReference type="Proteomes" id="UP000785679"/>
    </source>
</evidence>
<feature type="domain" description="HTH araC/xylS-type" evidence="1">
    <location>
        <begin position="172"/>
        <end position="269"/>
    </location>
</feature>
<comment type="caution">
    <text evidence="2">The sequence shown here is derived from an EMBL/GenBank/DDBJ whole genome shotgun (WGS) entry which is preliminary data.</text>
</comment>
<accession>A0A8J8NAZ4</accession>